<evidence type="ECO:0000256" key="1">
    <source>
        <dbReference type="SAM" id="MobiDB-lite"/>
    </source>
</evidence>
<sequence length="118" mass="13969">MTALSWTITMDGDTIAMNLNHLSTAPLDLSIISEPQKNNPEKHQRNNEKPEKHYRPTCHITRRTRRQRTDHRRHNPDQQSTHRIAKAALQPSRNTNWPKSYQDPQKRLPEHQPRDHNC</sequence>
<evidence type="ECO:0000313" key="2">
    <source>
        <dbReference type="EMBL" id="KAF5951502.1"/>
    </source>
</evidence>
<dbReference type="EMBL" id="JACBKZ010000004">
    <property type="protein sequence ID" value="KAF5951502.1"/>
    <property type="molecule type" value="Genomic_DNA"/>
</dbReference>
<gene>
    <name evidence="2" type="ORF">HYC85_009446</name>
</gene>
<feature type="compositionally biased region" description="Basic and acidic residues" evidence="1">
    <location>
        <begin position="104"/>
        <end position="118"/>
    </location>
</feature>
<organism evidence="2 3">
    <name type="scientific">Camellia sinensis</name>
    <name type="common">Tea plant</name>
    <name type="synonym">Thea sinensis</name>
    <dbReference type="NCBI Taxonomy" id="4442"/>
    <lineage>
        <taxon>Eukaryota</taxon>
        <taxon>Viridiplantae</taxon>
        <taxon>Streptophyta</taxon>
        <taxon>Embryophyta</taxon>
        <taxon>Tracheophyta</taxon>
        <taxon>Spermatophyta</taxon>
        <taxon>Magnoliopsida</taxon>
        <taxon>eudicotyledons</taxon>
        <taxon>Gunneridae</taxon>
        <taxon>Pentapetalae</taxon>
        <taxon>asterids</taxon>
        <taxon>Ericales</taxon>
        <taxon>Theaceae</taxon>
        <taxon>Camellia</taxon>
    </lineage>
</organism>
<accession>A0A7J7HF02</accession>
<dbReference type="AlphaFoldDB" id="A0A7J7HF02"/>
<keyword evidence="3" id="KW-1185">Reference proteome</keyword>
<feature type="compositionally biased region" description="Basic and acidic residues" evidence="1">
    <location>
        <begin position="39"/>
        <end position="54"/>
    </location>
</feature>
<dbReference type="Proteomes" id="UP000593564">
    <property type="component" value="Unassembled WGS sequence"/>
</dbReference>
<feature type="compositionally biased region" description="Basic residues" evidence="1">
    <location>
        <begin position="60"/>
        <end position="74"/>
    </location>
</feature>
<reference evidence="3" key="1">
    <citation type="journal article" date="2020" name="Nat. Commun.">
        <title>Genome assembly of wild tea tree DASZ reveals pedigree and selection history of tea varieties.</title>
        <authorList>
            <person name="Zhang W."/>
            <person name="Zhang Y."/>
            <person name="Qiu H."/>
            <person name="Guo Y."/>
            <person name="Wan H."/>
            <person name="Zhang X."/>
            <person name="Scossa F."/>
            <person name="Alseekh S."/>
            <person name="Zhang Q."/>
            <person name="Wang P."/>
            <person name="Xu L."/>
            <person name="Schmidt M.H."/>
            <person name="Jia X."/>
            <person name="Li D."/>
            <person name="Zhu A."/>
            <person name="Guo F."/>
            <person name="Chen W."/>
            <person name="Ni D."/>
            <person name="Usadel B."/>
            <person name="Fernie A.R."/>
            <person name="Wen W."/>
        </authorList>
    </citation>
    <scope>NUCLEOTIDE SEQUENCE [LARGE SCALE GENOMIC DNA]</scope>
    <source>
        <strain evidence="3">cv. G240</strain>
    </source>
</reference>
<name>A0A7J7HF02_CAMSI</name>
<proteinExistence type="predicted"/>
<feature type="compositionally biased region" description="Polar residues" evidence="1">
    <location>
        <begin position="91"/>
        <end position="103"/>
    </location>
</feature>
<feature type="region of interest" description="Disordered" evidence="1">
    <location>
        <begin position="30"/>
        <end position="118"/>
    </location>
</feature>
<evidence type="ECO:0000313" key="3">
    <source>
        <dbReference type="Proteomes" id="UP000593564"/>
    </source>
</evidence>
<comment type="caution">
    <text evidence="2">The sequence shown here is derived from an EMBL/GenBank/DDBJ whole genome shotgun (WGS) entry which is preliminary data.</text>
</comment>
<reference evidence="2 3" key="2">
    <citation type="submission" date="2020-07" db="EMBL/GenBank/DDBJ databases">
        <title>Genome assembly of wild tea tree DASZ reveals pedigree and selection history of tea varieties.</title>
        <authorList>
            <person name="Zhang W."/>
        </authorList>
    </citation>
    <scope>NUCLEOTIDE SEQUENCE [LARGE SCALE GENOMIC DNA]</scope>
    <source>
        <strain evidence="3">cv. G240</strain>
        <tissue evidence="2">Leaf</tissue>
    </source>
</reference>
<protein>
    <submittedName>
        <fullName evidence="2">Uncharacterized protein</fullName>
    </submittedName>
</protein>